<accession>A0A4R2KBW6</accession>
<dbReference type="RefSeq" id="WP_132546207.1">
    <property type="nucleotide sequence ID" value="NZ_SLWW01000014.1"/>
</dbReference>
<organism evidence="2 3">
    <name type="scientific">Rhodovulum euryhalinum</name>
    <dbReference type="NCBI Taxonomy" id="35805"/>
    <lineage>
        <taxon>Bacteria</taxon>
        <taxon>Pseudomonadati</taxon>
        <taxon>Pseudomonadota</taxon>
        <taxon>Alphaproteobacteria</taxon>
        <taxon>Rhodobacterales</taxon>
        <taxon>Paracoccaceae</taxon>
        <taxon>Rhodovulum</taxon>
    </lineage>
</organism>
<feature type="transmembrane region" description="Helical" evidence="1">
    <location>
        <begin position="20"/>
        <end position="45"/>
    </location>
</feature>
<keyword evidence="1" id="KW-0812">Transmembrane</keyword>
<evidence type="ECO:0000313" key="3">
    <source>
        <dbReference type="Proteomes" id="UP000295142"/>
    </source>
</evidence>
<gene>
    <name evidence="2" type="ORF">EV655_1148</name>
</gene>
<dbReference type="AlphaFoldDB" id="A0A4R2KBW6"/>
<keyword evidence="3" id="KW-1185">Reference proteome</keyword>
<proteinExistence type="predicted"/>
<feature type="transmembrane region" description="Helical" evidence="1">
    <location>
        <begin position="51"/>
        <end position="73"/>
    </location>
</feature>
<evidence type="ECO:0000313" key="2">
    <source>
        <dbReference type="EMBL" id="TCO69557.1"/>
    </source>
</evidence>
<dbReference type="EMBL" id="SLWW01000014">
    <property type="protein sequence ID" value="TCO69557.1"/>
    <property type="molecule type" value="Genomic_DNA"/>
</dbReference>
<evidence type="ECO:0000256" key="1">
    <source>
        <dbReference type="SAM" id="Phobius"/>
    </source>
</evidence>
<dbReference type="Proteomes" id="UP000295142">
    <property type="component" value="Unassembled WGS sequence"/>
</dbReference>
<name>A0A4R2KBW6_9RHOB</name>
<keyword evidence="1" id="KW-0472">Membrane</keyword>
<comment type="caution">
    <text evidence="2">The sequence shown here is derived from an EMBL/GenBank/DDBJ whole genome shotgun (WGS) entry which is preliminary data.</text>
</comment>
<reference evidence="2 3" key="1">
    <citation type="submission" date="2019-03" db="EMBL/GenBank/DDBJ databases">
        <title>Genomic Encyclopedia of Type Strains, Phase IV (KMG-IV): sequencing the most valuable type-strain genomes for metagenomic binning, comparative biology and taxonomic classification.</title>
        <authorList>
            <person name="Goeker M."/>
        </authorList>
    </citation>
    <scope>NUCLEOTIDE SEQUENCE [LARGE SCALE GENOMIC DNA]</scope>
    <source>
        <strain evidence="2 3">DSM 4868</strain>
    </source>
</reference>
<dbReference type="InterPro" id="IPR009937">
    <property type="entry name" value="Phage_holin_3_6"/>
</dbReference>
<dbReference type="Pfam" id="PF07332">
    <property type="entry name" value="Phage_holin_3_6"/>
    <property type="match status" value="1"/>
</dbReference>
<dbReference type="OrthoDB" id="7874165at2"/>
<protein>
    <submittedName>
        <fullName evidence="2">Putative superfamily III holin-X</fullName>
    </submittedName>
</protein>
<sequence length="117" mass="12313">MRLQPIEAVERRAADLSRRLALGTLGAVAMGAGFGFLTVAAWLVLDAWKGALFAAGTIGSAYLGLGLVLLALACKGKSRRPARVPEESVDPFVRMATGFAAGLEAGRAAREGRMDRR</sequence>
<keyword evidence="1" id="KW-1133">Transmembrane helix</keyword>